<dbReference type="EMBL" id="QTSU01000001">
    <property type="protein sequence ID" value="RDZ28927.1"/>
    <property type="molecule type" value="Genomic_DNA"/>
</dbReference>
<comment type="caution">
    <text evidence="4">Lacks conserved residue(s) required for the propagation of feature annotation.</text>
</comment>
<name>A0A371K508_9GAMM</name>
<accession>A0A371K508</accession>
<evidence type="ECO:0000313" key="7">
    <source>
        <dbReference type="Proteomes" id="UP000264492"/>
    </source>
</evidence>
<keyword evidence="7" id="KW-1185">Reference proteome</keyword>
<dbReference type="InterPro" id="IPR026591">
    <property type="entry name" value="Sirtuin_cat_small_dom_sf"/>
</dbReference>
<dbReference type="PANTHER" id="PTHR11085:SF4">
    <property type="entry name" value="NAD-DEPENDENT PROTEIN DEACYLASE"/>
    <property type="match status" value="1"/>
</dbReference>
<reference evidence="6 7" key="1">
    <citation type="submission" date="2018-08" db="EMBL/GenBank/DDBJ databases">
        <title>Lysobacter sp. zong2l5, whole genome shotgun sequence.</title>
        <authorList>
            <person name="Zhang X."/>
            <person name="Feng G."/>
            <person name="Zhu H."/>
        </authorList>
    </citation>
    <scope>NUCLEOTIDE SEQUENCE [LARGE SCALE GENOMIC DNA]</scope>
    <source>
        <strain evidence="7">zong2l5</strain>
    </source>
</reference>
<organism evidence="6 7">
    <name type="scientific">Lysobacter silvisoli</name>
    <dbReference type="NCBI Taxonomy" id="2293254"/>
    <lineage>
        <taxon>Bacteria</taxon>
        <taxon>Pseudomonadati</taxon>
        <taxon>Pseudomonadota</taxon>
        <taxon>Gammaproteobacteria</taxon>
        <taxon>Lysobacterales</taxon>
        <taxon>Lysobacteraceae</taxon>
        <taxon>Lysobacter</taxon>
    </lineage>
</organism>
<dbReference type="AlphaFoldDB" id="A0A371K508"/>
<proteinExistence type="predicted"/>
<gene>
    <name evidence="6" type="ORF">DX914_07435</name>
</gene>
<keyword evidence="2" id="KW-0808">Transferase</keyword>
<dbReference type="PANTHER" id="PTHR11085">
    <property type="entry name" value="NAD-DEPENDENT PROTEIN DEACYLASE SIRTUIN-5, MITOCHONDRIAL-RELATED"/>
    <property type="match status" value="1"/>
</dbReference>
<dbReference type="InterPro" id="IPR050134">
    <property type="entry name" value="NAD-dep_sirtuin_deacylases"/>
</dbReference>
<dbReference type="GO" id="GO:0017136">
    <property type="term" value="F:histone deacetylase activity, NAD-dependent"/>
    <property type="evidence" value="ECO:0007669"/>
    <property type="project" value="TreeGrafter"/>
</dbReference>
<evidence type="ECO:0000256" key="3">
    <source>
        <dbReference type="ARBA" id="ARBA00023027"/>
    </source>
</evidence>
<dbReference type="InterPro" id="IPR029035">
    <property type="entry name" value="DHS-like_NAD/FAD-binding_dom"/>
</dbReference>
<dbReference type="Pfam" id="PF02146">
    <property type="entry name" value="SIR2"/>
    <property type="match status" value="1"/>
</dbReference>
<feature type="domain" description="Deacetylase sirtuin-type" evidence="5">
    <location>
        <begin position="1"/>
        <end position="236"/>
    </location>
</feature>
<dbReference type="Gene3D" id="3.30.1600.10">
    <property type="entry name" value="SIR2/SIRT2 'Small Domain"/>
    <property type="match status" value="1"/>
</dbReference>
<evidence type="ECO:0000313" key="6">
    <source>
        <dbReference type="EMBL" id="RDZ28927.1"/>
    </source>
</evidence>
<evidence type="ECO:0000256" key="4">
    <source>
        <dbReference type="PROSITE-ProRule" id="PRU00236"/>
    </source>
</evidence>
<dbReference type="InterPro" id="IPR003000">
    <property type="entry name" value="Sirtuin"/>
</dbReference>
<evidence type="ECO:0000259" key="5">
    <source>
        <dbReference type="PROSITE" id="PS50305"/>
    </source>
</evidence>
<dbReference type="Gene3D" id="3.40.50.1220">
    <property type="entry name" value="TPP-binding domain"/>
    <property type="match status" value="1"/>
</dbReference>
<dbReference type="PROSITE" id="PS50305">
    <property type="entry name" value="SIRTUIN"/>
    <property type="match status" value="1"/>
</dbReference>
<dbReference type="InterPro" id="IPR026590">
    <property type="entry name" value="Ssirtuin_cat_dom"/>
</dbReference>
<evidence type="ECO:0000256" key="1">
    <source>
        <dbReference type="ARBA" id="ARBA00012928"/>
    </source>
</evidence>
<dbReference type="Proteomes" id="UP000264492">
    <property type="component" value="Unassembled WGS sequence"/>
</dbReference>
<comment type="caution">
    <text evidence="6">The sequence shown here is derived from an EMBL/GenBank/DDBJ whole genome shotgun (WGS) entry which is preliminary data.</text>
</comment>
<dbReference type="SUPFAM" id="SSF52467">
    <property type="entry name" value="DHS-like NAD/FAD-binding domain"/>
    <property type="match status" value="1"/>
</dbReference>
<evidence type="ECO:0000256" key="2">
    <source>
        <dbReference type="ARBA" id="ARBA00022679"/>
    </source>
</evidence>
<protein>
    <recommendedName>
        <fullName evidence="1">protein acetyllysine N-acetyltransferase</fullName>
        <ecNumber evidence="1">2.3.1.286</ecNumber>
    </recommendedName>
</protein>
<sequence length="236" mass="25759">MSATMQPNKIVVLSGSGLSAESGLPTFRDSNGLWNQYQWHEVASPEGWRARPEAVLAFYNERRLKAWHAQPNAAHAAIAALEAAFEVVVITQNVDALHERAGSSRVIHLHGELAYARSTGTPPLRYRIDDAPIALGQLAEDGSQLRPDIVWFGEQTQYMDEARAHVATAAKVLVVGTSLSVHPAASLVWSARGRAEKVLVSLEMDEIPDGFEFRRGKATEHLPALVRAWLAAPTSP</sequence>
<dbReference type="EC" id="2.3.1.286" evidence="1"/>
<dbReference type="GO" id="GO:0070403">
    <property type="term" value="F:NAD+ binding"/>
    <property type="evidence" value="ECO:0007669"/>
    <property type="project" value="InterPro"/>
</dbReference>
<keyword evidence="3" id="KW-0520">NAD</keyword>
<dbReference type="OrthoDB" id="9800582at2"/>